<keyword evidence="1" id="KW-1133">Transmembrane helix</keyword>
<evidence type="ECO:0000256" key="1">
    <source>
        <dbReference type="SAM" id="Phobius"/>
    </source>
</evidence>
<dbReference type="EMBL" id="JAVDTL010000009">
    <property type="protein sequence ID" value="MDR6769171.1"/>
    <property type="molecule type" value="Genomic_DNA"/>
</dbReference>
<dbReference type="AlphaFoldDB" id="A0AAJ2F2X2"/>
<protein>
    <recommendedName>
        <fullName evidence="6">Mercuric ion transport protein</fullName>
    </recommendedName>
</protein>
<keyword evidence="4" id="KW-1185">Reference proteome</keyword>
<dbReference type="Proteomes" id="UP001249076">
    <property type="component" value="Unassembled WGS sequence"/>
</dbReference>
<dbReference type="PROSITE" id="PS51257">
    <property type="entry name" value="PROKAR_LIPOPROTEIN"/>
    <property type="match status" value="1"/>
</dbReference>
<evidence type="ECO:0000313" key="2">
    <source>
        <dbReference type="EMBL" id="MDR6769171.1"/>
    </source>
</evidence>
<dbReference type="RefSeq" id="WP_209820579.1">
    <property type="nucleotide sequence ID" value="NZ_JAVDTL010000009.1"/>
</dbReference>
<evidence type="ECO:0000313" key="5">
    <source>
        <dbReference type="Proteomes" id="UP001253458"/>
    </source>
</evidence>
<feature type="transmembrane region" description="Helical" evidence="1">
    <location>
        <begin position="47"/>
        <end position="70"/>
    </location>
</feature>
<gene>
    <name evidence="2" type="ORF">J2W88_004479</name>
    <name evidence="3" type="ORF">J2W93_004416</name>
</gene>
<evidence type="ECO:0008006" key="6">
    <source>
        <dbReference type="Google" id="ProtNLM"/>
    </source>
</evidence>
<keyword evidence="1" id="KW-0472">Membrane</keyword>
<proteinExistence type="predicted"/>
<name>A0AAJ2F2X2_ACIDE</name>
<keyword evidence="1" id="KW-0812">Transmembrane</keyword>
<organism evidence="2 5">
    <name type="scientific">Acidovorax delafieldii</name>
    <name type="common">Pseudomonas delafieldii</name>
    <dbReference type="NCBI Taxonomy" id="47920"/>
    <lineage>
        <taxon>Bacteria</taxon>
        <taxon>Pseudomonadati</taxon>
        <taxon>Pseudomonadota</taxon>
        <taxon>Betaproteobacteria</taxon>
        <taxon>Burkholderiales</taxon>
        <taxon>Comamonadaceae</taxon>
        <taxon>Acidovorax</taxon>
    </lineage>
</organism>
<accession>A0AAJ2F2X2</accession>
<comment type="caution">
    <text evidence="2">The sequence shown here is derived from an EMBL/GenBank/DDBJ whole genome shotgun (WGS) entry which is preliminary data.</text>
</comment>
<evidence type="ECO:0000313" key="3">
    <source>
        <dbReference type="EMBL" id="MDR6839548.1"/>
    </source>
</evidence>
<evidence type="ECO:0000313" key="4">
    <source>
        <dbReference type="Proteomes" id="UP001249076"/>
    </source>
</evidence>
<sequence>MKKLLITGLGVAGACAACCAMPLVVPIISGLSVAALAVPGGLVFATEFSGLATLVGIAAGVAACGALWWARRRRTARACASGPQAVGNPAPLAGAACGCQGSCKGPADAA</sequence>
<dbReference type="EMBL" id="JAVDTS010000009">
    <property type="protein sequence ID" value="MDR6839548.1"/>
    <property type="molecule type" value="Genomic_DNA"/>
</dbReference>
<reference evidence="2 4" key="1">
    <citation type="submission" date="2023-07" db="EMBL/GenBank/DDBJ databases">
        <title>Sorghum-associated microbial communities from plants grown in Nebraska, USA.</title>
        <authorList>
            <person name="Schachtman D."/>
        </authorList>
    </citation>
    <scope>NUCLEOTIDE SEQUENCE</scope>
    <source>
        <strain evidence="3 4">BE105</strain>
        <strain evidence="2">BE69</strain>
    </source>
</reference>
<dbReference type="Proteomes" id="UP001253458">
    <property type="component" value="Unassembled WGS sequence"/>
</dbReference>